<name>A0A839U3Z1_9BACL</name>
<evidence type="ECO:0000313" key="1">
    <source>
        <dbReference type="EMBL" id="MBB3132169.1"/>
    </source>
</evidence>
<protein>
    <submittedName>
        <fullName evidence="1">Uncharacterized protein</fullName>
    </submittedName>
</protein>
<reference evidence="1 2" key="1">
    <citation type="submission" date="2020-08" db="EMBL/GenBank/DDBJ databases">
        <title>Genomic Encyclopedia of Type Strains, Phase III (KMG-III): the genomes of soil and plant-associated and newly described type strains.</title>
        <authorList>
            <person name="Whitman W."/>
        </authorList>
    </citation>
    <scope>NUCLEOTIDE SEQUENCE [LARGE SCALE GENOMIC DNA]</scope>
    <source>
        <strain evidence="1 2">CECT 5831</strain>
    </source>
</reference>
<dbReference type="AlphaFoldDB" id="A0A839U3Z1"/>
<organism evidence="1 2">
    <name type="scientific">Paenibacillus rhizosphaerae</name>
    <dbReference type="NCBI Taxonomy" id="297318"/>
    <lineage>
        <taxon>Bacteria</taxon>
        <taxon>Bacillati</taxon>
        <taxon>Bacillota</taxon>
        <taxon>Bacilli</taxon>
        <taxon>Bacillales</taxon>
        <taxon>Paenibacillaceae</taxon>
        <taxon>Paenibacillus</taxon>
    </lineage>
</organism>
<gene>
    <name evidence="1" type="ORF">FHS19_006896</name>
</gene>
<dbReference type="Proteomes" id="UP000517523">
    <property type="component" value="Unassembled WGS sequence"/>
</dbReference>
<accession>A0A839U3Z1</accession>
<comment type="caution">
    <text evidence="1">The sequence shown here is derived from an EMBL/GenBank/DDBJ whole genome shotgun (WGS) entry which is preliminary data.</text>
</comment>
<evidence type="ECO:0000313" key="2">
    <source>
        <dbReference type="Proteomes" id="UP000517523"/>
    </source>
</evidence>
<sequence>MDEDFMEYELMPEDYALAESNGISKELLKQRFYKNGWNKAKATCQPVRRRTDRTKWLAIAEKNGINRGAFYERVRKGWVEEKAATEPLGKAVAKPGPKVKYPADMIELAEKNGIGAERFRDRVRSGWSYKNAATKPLDQKRIPADRRV</sequence>
<dbReference type="RefSeq" id="WP_183587758.1">
    <property type="nucleotide sequence ID" value="NZ_JACHXJ010000012.1"/>
</dbReference>
<proteinExistence type="predicted"/>
<dbReference type="EMBL" id="JACHXJ010000012">
    <property type="protein sequence ID" value="MBB3132169.1"/>
    <property type="molecule type" value="Genomic_DNA"/>
</dbReference>